<proteinExistence type="predicted"/>
<dbReference type="InterPro" id="IPR046111">
    <property type="entry name" value="DUF6048"/>
</dbReference>
<accession>A0A2S7WAD8</accession>
<organism evidence="1 2">
    <name type="scientific">Polaribacter gangjinensis</name>
    <dbReference type="NCBI Taxonomy" id="574710"/>
    <lineage>
        <taxon>Bacteria</taxon>
        <taxon>Pseudomonadati</taxon>
        <taxon>Bacteroidota</taxon>
        <taxon>Flavobacteriia</taxon>
        <taxon>Flavobacteriales</taxon>
        <taxon>Flavobacteriaceae</taxon>
    </lineage>
</organism>
<dbReference type="RefSeq" id="WP_170039497.1">
    <property type="nucleotide sequence ID" value="NZ_CP150662.1"/>
</dbReference>
<comment type="caution">
    <text evidence="1">The sequence shown here is derived from an EMBL/GenBank/DDBJ whole genome shotgun (WGS) entry which is preliminary data.</text>
</comment>
<evidence type="ECO:0000313" key="1">
    <source>
        <dbReference type="EMBL" id="PQJ74376.1"/>
    </source>
</evidence>
<sequence>MFKYFISVFVLFMTVESFSQTQKTDTLNTKKDSIVYKSPFGIRIGVDISKPIKTAVDGSYNGLEFVADYRISKRMFIATEIGFEEENTQEDYTNSTAKGTYIRAGFNFNAYENWLDMNNEIFLGMRYGLSFFEQTLNSYTPNVNTTYFPANPILTNETSNVNAHWTEFMVGFKVETLKNFFISASVSYKVLISVKEPNNFKTLYSPGFNRIFDSGTGFGFNYTLSYLIPFTKK</sequence>
<dbReference type="Pfam" id="PF19515">
    <property type="entry name" value="DUF6048"/>
    <property type="match status" value="1"/>
</dbReference>
<name>A0A2S7WAD8_9FLAO</name>
<dbReference type="AlphaFoldDB" id="A0A2S7WAD8"/>
<keyword evidence="2" id="KW-1185">Reference proteome</keyword>
<gene>
    <name evidence="1" type="ORF">BTO13_03405</name>
</gene>
<evidence type="ECO:0008006" key="3">
    <source>
        <dbReference type="Google" id="ProtNLM"/>
    </source>
</evidence>
<dbReference type="EMBL" id="MSCL01000001">
    <property type="protein sequence ID" value="PQJ74376.1"/>
    <property type="molecule type" value="Genomic_DNA"/>
</dbReference>
<protein>
    <recommendedName>
        <fullName evidence="3">Outer membrane protein beta-barrel domain-containing protein</fullName>
    </recommendedName>
</protein>
<dbReference type="Proteomes" id="UP000237608">
    <property type="component" value="Unassembled WGS sequence"/>
</dbReference>
<evidence type="ECO:0000313" key="2">
    <source>
        <dbReference type="Proteomes" id="UP000237608"/>
    </source>
</evidence>
<reference evidence="1 2" key="1">
    <citation type="submission" date="2016-12" db="EMBL/GenBank/DDBJ databases">
        <title>Trade-off between light-utilization and light-protection in marine flavobacteria.</title>
        <authorList>
            <person name="Kumagai Y."/>
            <person name="Yoshizawa S."/>
            <person name="Kogure K."/>
            <person name="Iwasaki W."/>
        </authorList>
    </citation>
    <scope>NUCLEOTIDE SEQUENCE [LARGE SCALE GENOMIC DNA]</scope>
    <source>
        <strain evidence="1 2">KCTC 22729</strain>
    </source>
</reference>